<accession>A0A183CQ70</accession>
<keyword evidence="2" id="KW-1185">Reference proteome</keyword>
<reference evidence="2" key="1">
    <citation type="submission" date="2013-12" db="EMBL/GenBank/DDBJ databases">
        <authorList>
            <person name="Aslett M."/>
        </authorList>
    </citation>
    <scope>NUCLEOTIDE SEQUENCE [LARGE SCALE GENOMIC DNA]</scope>
    <source>
        <strain evidence="2">Lindley</strain>
    </source>
</reference>
<organism evidence="2 3">
    <name type="scientific">Globodera pallida</name>
    <name type="common">Potato cyst nematode worm</name>
    <name type="synonym">Heterodera pallida</name>
    <dbReference type="NCBI Taxonomy" id="36090"/>
    <lineage>
        <taxon>Eukaryota</taxon>
        <taxon>Metazoa</taxon>
        <taxon>Ecdysozoa</taxon>
        <taxon>Nematoda</taxon>
        <taxon>Chromadorea</taxon>
        <taxon>Rhabditida</taxon>
        <taxon>Tylenchina</taxon>
        <taxon>Tylenchomorpha</taxon>
        <taxon>Tylenchoidea</taxon>
        <taxon>Heteroderidae</taxon>
        <taxon>Heteroderinae</taxon>
        <taxon>Globodera</taxon>
    </lineage>
</organism>
<protein>
    <submittedName>
        <fullName evidence="3">Uncharacterized protein</fullName>
    </submittedName>
</protein>
<dbReference type="Proteomes" id="UP000050741">
    <property type="component" value="Unassembled WGS sequence"/>
</dbReference>
<sequence length="140" mass="16626">MPQNQGMSMPFNMSQEQMFQFPPFLMMQQQHKNPQEFYVGAKHSLVRFILIDVIHGRPYLMALLLRDKLNRIYLAHLNNKNKEELQDAFNDVTRIFLLRGPVDLVDISDEYGDEHGLYQKKLDPGPHNQERQKNHARHRQ</sequence>
<name>A0A183CQ70_GLOPA</name>
<feature type="region of interest" description="Disordered" evidence="1">
    <location>
        <begin position="116"/>
        <end position="140"/>
    </location>
</feature>
<dbReference type="WBParaSite" id="GPLIN_001502800">
    <property type="protein sequence ID" value="GPLIN_001502800"/>
    <property type="gene ID" value="GPLIN_001502800"/>
</dbReference>
<reference evidence="3" key="3">
    <citation type="submission" date="2016-06" db="UniProtKB">
        <authorList>
            <consortium name="WormBaseParasite"/>
        </authorList>
    </citation>
    <scope>IDENTIFICATION</scope>
</reference>
<feature type="compositionally biased region" description="Basic and acidic residues" evidence="1">
    <location>
        <begin position="116"/>
        <end position="133"/>
    </location>
</feature>
<evidence type="ECO:0000313" key="3">
    <source>
        <dbReference type="WBParaSite" id="GPLIN_001502800"/>
    </source>
</evidence>
<dbReference type="AlphaFoldDB" id="A0A183CQ70"/>
<reference evidence="2" key="2">
    <citation type="submission" date="2014-05" db="EMBL/GenBank/DDBJ databases">
        <title>The genome and life-stage specific transcriptomes of Globodera pallida elucidate key aspects of plant parasitism by a cyst nematode.</title>
        <authorList>
            <person name="Cotton J.A."/>
            <person name="Lilley C.J."/>
            <person name="Jones L.M."/>
            <person name="Kikuchi T."/>
            <person name="Reid A.J."/>
            <person name="Thorpe P."/>
            <person name="Tsai I.J."/>
            <person name="Beasley H."/>
            <person name="Blok V."/>
            <person name="Cock P.J.A."/>
            <person name="Van den Akker S.E."/>
            <person name="Holroyd N."/>
            <person name="Hunt M."/>
            <person name="Mantelin S."/>
            <person name="Naghra H."/>
            <person name="Pain A."/>
            <person name="Palomares-Rius J.E."/>
            <person name="Zarowiecki M."/>
            <person name="Berriman M."/>
            <person name="Jones J.T."/>
            <person name="Urwin P.E."/>
        </authorList>
    </citation>
    <scope>NUCLEOTIDE SEQUENCE [LARGE SCALE GENOMIC DNA]</scope>
    <source>
        <strain evidence="2">Lindley</strain>
    </source>
</reference>
<proteinExistence type="predicted"/>
<evidence type="ECO:0000256" key="1">
    <source>
        <dbReference type="SAM" id="MobiDB-lite"/>
    </source>
</evidence>
<evidence type="ECO:0000313" key="2">
    <source>
        <dbReference type="Proteomes" id="UP000050741"/>
    </source>
</evidence>